<comment type="caution">
    <text evidence="2">The sequence shown here is derived from an EMBL/GenBank/DDBJ whole genome shotgun (WGS) entry which is preliminary data.</text>
</comment>
<dbReference type="Pfam" id="PF13401">
    <property type="entry name" value="AAA_22"/>
    <property type="match status" value="1"/>
</dbReference>
<dbReference type="Gene3D" id="3.40.50.300">
    <property type="entry name" value="P-loop containing nucleotide triphosphate hydrolases"/>
    <property type="match status" value="1"/>
</dbReference>
<dbReference type="PANTHER" id="PTHR47691">
    <property type="entry name" value="REGULATOR-RELATED"/>
    <property type="match status" value="1"/>
</dbReference>
<reference evidence="2 3" key="1">
    <citation type="submission" date="2020-06" db="EMBL/GenBank/DDBJ databases">
        <title>Actinokineospora xiongansis sp. nov., isolated from soil of Baiyangdian.</title>
        <authorList>
            <person name="Zhang X."/>
        </authorList>
    </citation>
    <scope>NUCLEOTIDE SEQUENCE [LARGE SCALE GENOMIC DNA]</scope>
    <source>
        <strain evidence="2 3">HBU206404</strain>
    </source>
</reference>
<sequence length="754" mass="82679">MWTLPSELTSYIGRRREGARARQLLAAGRLLTLTGPGGVGKTRLASRVMRDSARHFRDGVVFVGLAELRDPALVANLVADRLGLGDRSTRLVLSTVVEHLRERSLLLVLDNCEHLVDGCADFVREVLTQCPDVAVLTTSRQSLGIAGERLFTVPPLPVPDDTGPCVPEELARYDSVSLFVDRAVAVWPTFALTTENCADVVLLCRRLEGLPLAIELAAARIRSLSPGQIAERLGRRLPLLTAGPRTAPQRQQTLRATIDWSHELCTEDEQALWARASVFAGSFDVSAAESVCAGAGVDSADVLDLVDALLDKSVLVRDATDADARYRMLETLREYGQERLAESGERARVARLHRDWFDRLTATADDEWASPNQLTWVARLKDDHANLRAALDWCLTEPGEADVALRMAARLDEYWSLRGFITEARMWLDRALAATPEDHPDRPFALGVAALHALWQSDMDTAAGRLTEAEKLYGEDKFLVTYLGYVRSLEALISLDLRTAELATAATTGFRELGAVRRELHPLFIQGVAVAYGGDIEGARAALDRMIDLCESHGEKYHRAMAMFGVTMVEVDFGDVDRAAEAARRGLLADVAMENSFGEAFHVESMAWVADRQGDHTRAATLFGAAAPLWTDMGTAPEVAVSMPHLVHRNNSRKALGDAAFEHAHATGRAMTAAERRQYALGGEPIEPNEPDNPLTQREAEIAELVAEGMTNADIAARLVIARRTADTHVGNILTKLGFSSRAQIAAWTVRRRR</sequence>
<dbReference type="Gene3D" id="1.10.10.10">
    <property type="entry name" value="Winged helix-like DNA-binding domain superfamily/Winged helix DNA-binding domain"/>
    <property type="match status" value="1"/>
</dbReference>
<dbReference type="SUPFAM" id="SSF52540">
    <property type="entry name" value="P-loop containing nucleoside triphosphate hydrolases"/>
    <property type="match status" value="1"/>
</dbReference>
<dbReference type="Pfam" id="PF00196">
    <property type="entry name" value="GerE"/>
    <property type="match status" value="1"/>
</dbReference>
<dbReference type="InterPro" id="IPR049945">
    <property type="entry name" value="AAA_22"/>
</dbReference>
<name>A0ABR7LER4_9PSEU</name>
<dbReference type="InterPro" id="IPR058852">
    <property type="entry name" value="HTH_77"/>
</dbReference>
<dbReference type="Proteomes" id="UP000734823">
    <property type="component" value="Unassembled WGS sequence"/>
</dbReference>
<dbReference type="InterPro" id="IPR016032">
    <property type="entry name" value="Sig_transdc_resp-reg_C-effctor"/>
</dbReference>
<dbReference type="InterPro" id="IPR036388">
    <property type="entry name" value="WH-like_DNA-bd_sf"/>
</dbReference>
<dbReference type="PRINTS" id="PR00364">
    <property type="entry name" value="DISEASERSIST"/>
</dbReference>
<feature type="domain" description="HTH luxR-type" evidence="1">
    <location>
        <begin position="688"/>
        <end position="753"/>
    </location>
</feature>
<evidence type="ECO:0000313" key="3">
    <source>
        <dbReference type="Proteomes" id="UP000734823"/>
    </source>
</evidence>
<organism evidence="2 3">
    <name type="scientific">Actinokineospora xionganensis</name>
    <dbReference type="NCBI Taxonomy" id="2684470"/>
    <lineage>
        <taxon>Bacteria</taxon>
        <taxon>Bacillati</taxon>
        <taxon>Actinomycetota</taxon>
        <taxon>Actinomycetes</taxon>
        <taxon>Pseudonocardiales</taxon>
        <taxon>Pseudonocardiaceae</taxon>
        <taxon>Actinokineospora</taxon>
    </lineage>
</organism>
<dbReference type="CDD" id="cd06170">
    <property type="entry name" value="LuxR_C_like"/>
    <property type="match status" value="1"/>
</dbReference>
<gene>
    <name evidence="2" type="ORF">GPZ80_27315</name>
</gene>
<dbReference type="SUPFAM" id="SSF48452">
    <property type="entry name" value="TPR-like"/>
    <property type="match status" value="1"/>
</dbReference>
<keyword evidence="3" id="KW-1185">Reference proteome</keyword>
<protein>
    <submittedName>
        <fullName evidence="2">LuxR family transcriptional regulator</fullName>
    </submittedName>
</protein>
<dbReference type="PROSITE" id="PS50043">
    <property type="entry name" value="HTH_LUXR_2"/>
    <property type="match status" value="1"/>
</dbReference>
<evidence type="ECO:0000313" key="2">
    <source>
        <dbReference type="EMBL" id="MBC6450876.1"/>
    </source>
</evidence>
<dbReference type="InterPro" id="IPR027417">
    <property type="entry name" value="P-loop_NTPase"/>
</dbReference>
<dbReference type="Pfam" id="PF25872">
    <property type="entry name" value="HTH_77"/>
    <property type="match status" value="1"/>
</dbReference>
<evidence type="ECO:0000259" key="1">
    <source>
        <dbReference type="PROSITE" id="PS50043"/>
    </source>
</evidence>
<dbReference type="SMART" id="SM00421">
    <property type="entry name" value="HTH_LUXR"/>
    <property type="match status" value="1"/>
</dbReference>
<proteinExistence type="predicted"/>
<dbReference type="SUPFAM" id="SSF46894">
    <property type="entry name" value="C-terminal effector domain of the bipartite response regulators"/>
    <property type="match status" value="1"/>
</dbReference>
<dbReference type="EMBL" id="JABVED010000021">
    <property type="protein sequence ID" value="MBC6450876.1"/>
    <property type="molecule type" value="Genomic_DNA"/>
</dbReference>
<dbReference type="InterPro" id="IPR011990">
    <property type="entry name" value="TPR-like_helical_dom_sf"/>
</dbReference>
<dbReference type="InterPro" id="IPR000792">
    <property type="entry name" value="Tscrpt_reg_LuxR_C"/>
</dbReference>
<accession>A0ABR7LER4</accession>
<dbReference type="PANTHER" id="PTHR47691:SF3">
    <property type="entry name" value="HTH-TYPE TRANSCRIPTIONAL REGULATOR RV0890C-RELATED"/>
    <property type="match status" value="1"/>
</dbReference>
<dbReference type="PRINTS" id="PR00038">
    <property type="entry name" value="HTHLUXR"/>
</dbReference>
<dbReference type="Gene3D" id="1.25.40.10">
    <property type="entry name" value="Tetratricopeptide repeat domain"/>
    <property type="match status" value="1"/>
</dbReference>